<evidence type="ECO:0000313" key="3">
    <source>
        <dbReference type="Proteomes" id="UP000294621"/>
    </source>
</evidence>
<comment type="caution">
    <text evidence="2">The sequence shown here is derived from an EMBL/GenBank/DDBJ whole genome shotgun (WGS) entry which is preliminary data.</text>
</comment>
<evidence type="ECO:0000313" key="2">
    <source>
        <dbReference type="EMBL" id="TDL32281.1"/>
    </source>
</evidence>
<evidence type="ECO:0000256" key="1">
    <source>
        <dbReference type="SAM" id="Phobius"/>
    </source>
</evidence>
<reference evidence="2 3" key="1">
    <citation type="submission" date="2019-03" db="EMBL/GenBank/DDBJ databases">
        <title>Genome Sequencing and Assembly of Various Microbes Isolated from Partially Reclaimed Soil and Acid Mine Drainage (AMD) Site.</title>
        <authorList>
            <person name="Steinbock B."/>
            <person name="Bechtold R."/>
            <person name="Sevigny J.L."/>
            <person name="Thomas D."/>
            <person name="Cuthill L.R."/>
            <person name="Aveiro Johannsen E.J."/>
            <person name="Thomas K."/>
            <person name="Ghosh A."/>
        </authorList>
    </citation>
    <scope>NUCLEOTIDE SEQUENCE [LARGE SCALE GENOMIC DNA]</scope>
    <source>
        <strain evidence="2 3">S-A1</strain>
    </source>
</reference>
<organism evidence="2 3">
    <name type="scientific">Arthrobacter nitrophenolicus</name>
    <dbReference type="NCBI Taxonomy" id="683150"/>
    <lineage>
        <taxon>Bacteria</taxon>
        <taxon>Bacillati</taxon>
        <taxon>Actinomycetota</taxon>
        <taxon>Actinomycetes</taxon>
        <taxon>Micrococcales</taxon>
        <taxon>Micrococcaceae</taxon>
        <taxon>Arthrobacter</taxon>
    </lineage>
</organism>
<dbReference type="AlphaFoldDB" id="A0A4R5XLM2"/>
<proteinExistence type="predicted"/>
<dbReference type="EMBL" id="SMZQ01000014">
    <property type="protein sequence ID" value="TDL32281.1"/>
    <property type="molecule type" value="Genomic_DNA"/>
</dbReference>
<name>A0A4R5XLM2_9MICC</name>
<gene>
    <name evidence="2" type="ORF">E2R57_19570</name>
</gene>
<feature type="transmembrane region" description="Helical" evidence="1">
    <location>
        <begin position="54"/>
        <end position="74"/>
    </location>
</feature>
<keyword evidence="1" id="KW-0812">Transmembrane</keyword>
<accession>A0A4R5XLM2</accession>
<keyword evidence="1" id="KW-0472">Membrane</keyword>
<dbReference type="Proteomes" id="UP000294621">
    <property type="component" value="Unassembled WGS sequence"/>
</dbReference>
<sequence length="75" mass="7776">MTSTKLVLLAFGIIGSAAAVIGILWSGRPTVLEDTDGTPYFSPQRGWEKARGPVLGITGVAMSFAASVIGLLMLP</sequence>
<keyword evidence="1" id="KW-1133">Transmembrane helix</keyword>
<protein>
    <submittedName>
        <fullName evidence="2">Uncharacterized protein</fullName>
    </submittedName>
</protein>